<sequence length="72" mass="8444">MRVEQHWWNGEAGLRRRRDVFIRTDGERWEVEARAGGNPGRSKVHPCPGRQSAEILADAWMVANMQWRSMPR</sequence>
<reference evidence="1" key="1">
    <citation type="submission" date="2021-01" db="EMBL/GenBank/DDBJ databases">
        <title>Whole genome shotgun sequence of Virgisporangium ochraceum NBRC 16418.</title>
        <authorList>
            <person name="Komaki H."/>
            <person name="Tamura T."/>
        </authorList>
    </citation>
    <scope>NUCLEOTIDE SEQUENCE</scope>
    <source>
        <strain evidence="1">NBRC 16418</strain>
    </source>
</reference>
<keyword evidence="2" id="KW-1185">Reference proteome</keyword>
<protein>
    <submittedName>
        <fullName evidence="1">Uncharacterized protein</fullName>
    </submittedName>
</protein>
<gene>
    <name evidence="1" type="ORF">Voc01_070730</name>
</gene>
<dbReference type="EMBL" id="BOPH01000097">
    <property type="protein sequence ID" value="GIJ72156.1"/>
    <property type="molecule type" value="Genomic_DNA"/>
</dbReference>
<accession>A0A8J4A3K9</accession>
<evidence type="ECO:0000313" key="1">
    <source>
        <dbReference type="EMBL" id="GIJ72156.1"/>
    </source>
</evidence>
<comment type="caution">
    <text evidence="1">The sequence shown here is derived from an EMBL/GenBank/DDBJ whole genome shotgun (WGS) entry which is preliminary data.</text>
</comment>
<dbReference type="RefSeq" id="WP_203932011.1">
    <property type="nucleotide sequence ID" value="NZ_BOPH01000097.1"/>
</dbReference>
<organism evidence="1 2">
    <name type="scientific">Virgisporangium ochraceum</name>
    <dbReference type="NCBI Taxonomy" id="65505"/>
    <lineage>
        <taxon>Bacteria</taxon>
        <taxon>Bacillati</taxon>
        <taxon>Actinomycetota</taxon>
        <taxon>Actinomycetes</taxon>
        <taxon>Micromonosporales</taxon>
        <taxon>Micromonosporaceae</taxon>
        <taxon>Virgisporangium</taxon>
    </lineage>
</organism>
<dbReference type="Proteomes" id="UP000635606">
    <property type="component" value="Unassembled WGS sequence"/>
</dbReference>
<dbReference type="AlphaFoldDB" id="A0A8J4A3K9"/>
<proteinExistence type="predicted"/>
<evidence type="ECO:0000313" key="2">
    <source>
        <dbReference type="Proteomes" id="UP000635606"/>
    </source>
</evidence>
<name>A0A8J4A3K9_9ACTN</name>